<evidence type="ECO:0000256" key="1">
    <source>
        <dbReference type="SAM" id="MobiDB-lite"/>
    </source>
</evidence>
<protein>
    <submittedName>
        <fullName evidence="2">Uncharacterized protein</fullName>
    </submittedName>
</protein>
<evidence type="ECO:0000313" key="2">
    <source>
        <dbReference type="EMBL" id="CAG5108991.1"/>
    </source>
</evidence>
<dbReference type="Pfam" id="PF12494">
    <property type="entry name" value="DUF3695"/>
    <property type="match status" value="1"/>
</dbReference>
<sequence length="262" mass="29611">MAPRTHKRNPYPVPDISSEGFWVARGPALGKNVSANDKTWSTKVDVAERLFSHHTLNSIRRDQRIIRPNEPCDALDYALSSIYIHDEDFMVPKMYVFMQPETLNLQSWRQLRNELTPSSMEPTKARPIKSKEAPKSMRMNVATATAMPVSKITVNTQANRRIQSKINSRAVSPSDKYHSAPSGKKSRAAFSNKKSMAVESKEYSQSSDDILDKNQRRVTYAAQMRAIERIHPSSLKLAIEGPHTDLTNPGYSRKADGTFYSI</sequence>
<proteinExistence type="predicted"/>
<dbReference type="OrthoDB" id="10013535at2759"/>
<keyword evidence="3" id="KW-1185">Reference proteome</keyword>
<evidence type="ECO:0000313" key="3">
    <source>
        <dbReference type="Proteomes" id="UP000786811"/>
    </source>
</evidence>
<dbReference type="EMBL" id="CAJNRD030001124">
    <property type="protein sequence ID" value="CAG5108991.1"/>
    <property type="molecule type" value="Genomic_DNA"/>
</dbReference>
<dbReference type="InterPro" id="IPR022179">
    <property type="entry name" value="CFAP276"/>
</dbReference>
<dbReference type="Proteomes" id="UP000786811">
    <property type="component" value="Unassembled WGS sequence"/>
</dbReference>
<organism evidence="2 3">
    <name type="scientific">Cotesia congregata</name>
    <name type="common">Parasitoid wasp</name>
    <name type="synonym">Apanteles congregatus</name>
    <dbReference type="NCBI Taxonomy" id="51543"/>
    <lineage>
        <taxon>Eukaryota</taxon>
        <taxon>Metazoa</taxon>
        <taxon>Ecdysozoa</taxon>
        <taxon>Arthropoda</taxon>
        <taxon>Hexapoda</taxon>
        <taxon>Insecta</taxon>
        <taxon>Pterygota</taxon>
        <taxon>Neoptera</taxon>
        <taxon>Endopterygota</taxon>
        <taxon>Hymenoptera</taxon>
        <taxon>Apocrita</taxon>
        <taxon>Ichneumonoidea</taxon>
        <taxon>Braconidae</taxon>
        <taxon>Microgastrinae</taxon>
        <taxon>Cotesia</taxon>
    </lineage>
</organism>
<gene>
    <name evidence="2" type="ORF">HICCMSTLAB_LOCUS13627</name>
</gene>
<dbReference type="AlphaFoldDB" id="A0A8J2MZ21"/>
<comment type="caution">
    <text evidence="2">The sequence shown here is derived from an EMBL/GenBank/DDBJ whole genome shotgun (WGS) entry which is preliminary data.</text>
</comment>
<name>A0A8J2MZ21_COTCN</name>
<reference evidence="2" key="1">
    <citation type="submission" date="2021-04" db="EMBL/GenBank/DDBJ databases">
        <authorList>
            <person name="Chebbi M.A.C M."/>
        </authorList>
    </citation>
    <scope>NUCLEOTIDE SEQUENCE</scope>
</reference>
<accession>A0A8J2MZ21</accession>
<feature type="region of interest" description="Disordered" evidence="1">
    <location>
        <begin position="164"/>
        <end position="210"/>
    </location>
</feature>